<sequence length="68" mass="7373">MLIAHLLAGANPRVPVYLLPQAAAPGDSLREYVRPPRTASQRTIPAGNSYFADTRESPPPAHREPVTL</sequence>
<dbReference type="Proteomes" id="UP000658127">
    <property type="component" value="Unassembled WGS sequence"/>
</dbReference>
<proteinExistence type="predicted"/>
<comment type="caution">
    <text evidence="2">The sequence shown here is derived from an EMBL/GenBank/DDBJ whole genome shotgun (WGS) entry which is preliminary data.</text>
</comment>
<reference evidence="3" key="1">
    <citation type="journal article" date="2019" name="Int. J. Syst. Evol. Microbiol.">
        <title>The Global Catalogue of Microorganisms (GCM) 10K type strain sequencing project: providing services to taxonomists for standard genome sequencing and annotation.</title>
        <authorList>
            <consortium name="The Broad Institute Genomics Platform"/>
            <consortium name="The Broad Institute Genome Sequencing Center for Infectious Disease"/>
            <person name="Wu L."/>
            <person name="Ma J."/>
        </authorList>
    </citation>
    <scope>NUCLEOTIDE SEQUENCE [LARGE SCALE GENOMIC DNA]</scope>
    <source>
        <strain evidence="3">CGMCC 4.7329</strain>
    </source>
</reference>
<organism evidence="2 3">
    <name type="scientific">Nocardia rhizosphaerihabitans</name>
    <dbReference type="NCBI Taxonomy" id="1691570"/>
    <lineage>
        <taxon>Bacteria</taxon>
        <taxon>Bacillati</taxon>
        <taxon>Actinomycetota</taxon>
        <taxon>Actinomycetes</taxon>
        <taxon>Mycobacteriales</taxon>
        <taxon>Nocardiaceae</taxon>
        <taxon>Nocardia</taxon>
    </lineage>
</organism>
<evidence type="ECO:0000313" key="3">
    <source>
        <dbReference type="Proteomes" id="UP000658127"/>
    </source>
</evidence>
<evidence type="ECO:0000256" key="1">
    <source>
        <dbReference type="SAM" id="MobiDB-lite"/>
    </source>
</evidence>
<dbReference type="EMBL" id="BMNE01000002">
    <property type="protein sequence ID" value="GGN76262.1"/>
    <property type="molecule type" value="Genomic_DNA"/>
</dbReference>
<gene>
    <name evidence="2" type="ORF">GCM10011610_21450</name>
</gene>
<keyword evidence="3" id="KW-1185">Reference proteome</keyword>
<feature type="compositionally biased region" description="Basic and acidic residues" evidence="1">
    <location>
        <begin position="53"/>
        <end position="68"/>
    </location>
</feature>
<feature type="region of interest" description="Disordered" evidence="1">
    <location>
        <begin position="35"/>
        <end position="68"/>
    </location>
</feature>
<name>A0ABQ2KBD6_9NOCA</name>
<evidence type="ECO:0000313" key="2">
    <source>
        <dbReference type="EMBL" id="GGN76262.1"/>
    </source>
</evidence>
<protein>
    <submittedName>
        <fullName evidence="2">Uncharacterized protein</fullName>
    </submittedName>
</protein>
<accession>A0ABQ2KBD6</accession>